<dbReference type="RefSeq" id="WP_171326227.1">
    <property type="nucleotide sequence ID" value="NZ_JABFBC010000002.1"/>
</dbReference>
<dbReference type="InterPro" id="IPR016032">
    <property type="entry name" value="Sig_transdc_resp-reg_C-effctor"/>
</dbReference>
<dbReference type="PANTHER" id="PTHR43214">
    <property type="entry name" value="TWO-COMPONENT RESPONSE REGULATOR"/>
    <property type="match status" value="1"/>
</dbReference>
<dbReference type="InterPro" id="IPR001789">
    <property type="entry name" value="Sig_transdc_resp-reg_receiver"/>
</dbReference>
<evidence type="ECO:0000313" key="6">
    <source>
        <dbReference type="Proteomes" id="UP000572377"/>
    </source>
</evidence>
<dbReference type="AlphaFoldDB" id="A0A849L547"/>
<organism evidence="5 6">
    <name type="scientific">Halovulum dunhuangense</name>
    <dbReference type="NCBI Taxonomy" id="1505036"/>
    <lineage>
        <taxon>Bacteria</taxon>
        <taxon>Pseudomonadati</taxon>
        <taxon>Pseudomonadota</taxon>
        <taxon>Alphaproteobacteria</taxon>
        <taxon>Rhodobacterales</taxon>
        <taxon>Paracoccaceae</taxon>
        <taxon>Halovulum</taxon>
    </lineage>
</organism>
<evidence type="ECO:0000259" key="4">
    <source>
        <dbReference type="PROSITE" id="PS50110"/>
    </source>
</evidence>
<dbReference type="CDD" id="cd06170">
    <property type="entry name" value="LuxR_C_like"/>
    <property type="match status" value="1"/>
</dbReference>
<dbReference type="InterPro" id="IPR000792">
    <property type="entry name" value="Tscrpt_reg_LuxR_C"/>
</dbReference>
<keyword evidence="1" id="KW-0238">DNA-binding</keyword>
<accession>A0A849L547</accession>
<keyword evidence="2" id="KW-0597">Phosphoprotein</keyword>
<dbReference type="SUPFAM" id="SSF52172">
    <property type="entry name" value="CheY-like"/>
    <property type="match status" value="1"/>
</dbReference>
<dbReference type="Proteomes" id="UP000572377">
    <property type="component" value="Unassembled WGS sequence"/>
</dbReference>
<dbReference type="Pfam" id="PF00072">
    <property type="entry name" value="Response_reg"/>
    <property type="match status" value="1"/>
</dbReference>
<dbReference type="Gene3D" id="1.10.10.10">
    <property type="entry name" value="Winged helix-like DNA-binding domain superfamily/Winged helix DNA-binding domain"/>
    <property type="match status" value="1"/>
</dbReference>
<dbReference type="GO" id="GO:0000160">
    <property type="term" value="P:phosphorelay signal transduction system"/>
    <property type="evidence" value="ECO:0007669"/>
    <property type="project" value="InterPro"/>
</dbReference>
<dbReference type="PROSITE" id="PS50110">
    <property type="entry name" value="RESPONSE_REGULATORY"/>
    <property type="match status" value="1"/>
</dbReference>
<dbReference type="InterPro" id="IPR011006">
    <property type="entry name" value="CheY-like_superfamily"/>
</dbReference>
<evidence type="ECO:0000259" key="3">
    <source>
        <dbReference type="PROSITE" id="PS50043"/>
    </source>
</evidence>
<gene>
    <name evidence="5" type="ORF">HMH01_13150</name>
</gene>
<evidence type="ECO:0000313" key="5">
    <source>
        <dbReference type="EMBL" id="NNU81383.1"/>
    </source>
</evidence>
<dbReference type="SUPFAM" id="SSF46894">
    <property type="entry name" value="C-terminal effector domain of the bipartite response regulators"/>
    <property type="match status" value="1"/>
</dbReference>
<dbReference type="SMART" id="SM00421">
    <property type="entry name" value="HTH_LUXR"/>
    <property type="match status" value="1"/>
</dbReference>
<comment type="caution">
    <text evidence="5">The sequence shown here is derived from an EMBL/GenBank/DDBJ whole genome shotgun (WGS) entry which is preliminary data.</text>
</comment>
<reference evidence="5 6" key="1">
    <citation type="submission" date="2020-05" db="EMBL/GenBank/DDBJ databases">
        <title>Gimesia benthica sp. nov., a novel planctomycete isolated from a deep-sea water sample of the Northwest Indian Ocean.</title>
        <authorList>
            <person name="Wang J."/>
            <person name="Ruan C."/>
            <person name="Song L."/>
            <person name="Zhu Y."/>
            <person name="Li A."/>
            <person name="Zheng X."/>
            <person name="Wang L."/>
            <person name="Lu Z."/>
            <person name="Huang Y."/>
            <person name="Du W."/>
            <person name="Zhou Y."/>
            <person name="Huang L."/>
            <person name="Dai X."/>
        </authorList>
    </citation>
    <scope>NUCLEOTIDE SEQUENCE [LARGE SCALE GENOMIC DNA]</scope>
    <source>
        <strain evidence="5 6">YYQ-30</strain>
    </source>
</reference>
<dbReference type="PROSITE" id="PS50043">
    <property type="entry name" value="HTH_LUXR_2"/>
    <property type="match status" value="1"/>
</dbReference>
<sequence>MNAPLILCVEDEPSLREDIAVDLREAGYAVIAAATAVDALDLLDGKRPDLILSDIVMPEMDGHALLAHLRAARPDLDDIPFVFLTALSAREQMIAGRRAGADDYLTKPIDYDLLRAIVSNCLDRARRARSAANLRSGIAALDRLSVGVVLLDGKGDVQYANGSAQERARAAGIDIGTRVTAKGEQGRKLAELVGALVAGNESGGAFSVYSGARRLMVLGRSLRSGSAPGGAAAMLMLSDPERQRPLDPRTLRQLFDLTPTEADVARLVAEGLRRNQIASRLGLSPTTIAFHLRNIFEKTGTHRQADLVALFLSMPISGARP</sequence>
<dbReference type="InterPro" id="IPR039420">
    <property type="entry name" value="WalR-like"/>
</dbReference>
<dbReference type="PRINTS" id="PR00038">
    <property type="entry name" value="HTHLUXR"/>
</dbReference>
<dbReference type="SMART" id="SM00448">
    <property type="entry name" value="REC"/>
    <property type="match status" value="1"/>
</dbReference>
<feature type="domain" description="HTH luxR-type" evidence="3">
    <location>
        <begin position="250"/>
        <end position="315"/>
    </location>
</feature>
<feature type="domain" description="Response regulatory" evidence="4">
    <location>
        <begin position="5"/>
        <end position="122"/>
    </location>
</feature>
<dbReference type="GO" id="GO:0003677">
    <property type="term" value="F:DNA binding"/>
    <property type="evidence" value="ECO:0007669"/>
    <property type="project" value="UniProtKB-KW"/>
</dbReference>
<keyword evidence="6" id="KW-1185">Reference proteome</keyword>
<name>A0A849L547_9RHOB</name>
<dbReference type="Gene3D" id="3.40.50.2300">
    <property type="match status" value="1"/>
</dbReference>
<evidence type="ECO:0000256" key="2">
    <source>
        <dbReference type="PROSITE-ProRule" id="PRU00169"/>
    </source>
</evidence>
<dbReference type="CDD" id="cd17574">
    <property type="entry name" value="REC_OmpR"/>
    <property type="match status" value="1"/>
</dbReference>
<evidence type="ECO:0000256" key="1">
    <source>
        <dbReference type="ARBA" id="ARBA00023125"/>
    </source>
</evidence>
<feature type="modified residue" description="4-aspartylphosphate" evidence="2">
    <location>
        <position position="54"/>
    </location>
</feature>
<dbReference type="GO" id="GO:0006355">
    <property type="term" value="P:regulation of DNA-templated transcription"/>
    <property type="evidence" value="ECO:0007669"/>
    <property type="project" value="InterPro"/>
</dbReference>
<proteinExistence type="predicted"/>
<dbReference type="Pfam" id="PF00196">
    <property type="entry name" value="GerE"/>
    <property type="match status" value="1"/>
</dbReference>
<dbReference type="EMBL" id="JABFBC010000002">
    <property type="protein sequence ID" value="NNU81383.1"/>
    <property type="molecule type" value="Genomic_DNA"/>
</dbReference>
<protein>
    <submittedName>
        <fullName evidence="5">Response regulator</fullName>
    </submittedName>
</protein>
<dbReference type="InterPro" id="IPR036388">
    <property type="entry name" value="WH-like_DNA-bd_sf"/>
</dbReference>